<name>A0ABQ7JZM2_9FUNG</name>
<feature type="region of interest" description="Disordered" evidence="1">
    <location>
        <begin position="90"/>
        <end position="125"/>
    </location>
</feature>
<reference evidence="2 3" key="1">
    <citation type="journal article" date="2020" name="Fungal Divers.">
        <title>Resolving the Mortierellaceae phylogeny through synthesis of multi-gene phylogenetics and phylogenomics.</title>
        <authorList>
            <person name="Vandepol N."/>
            <person name="Liber J."/>
            <person name="Desiro A."/>
            <person name="Na H."/>
            <person name="Kennedy M."/>
            <person name="Barry K."/>
            <person name="Grigoriev I.V."/>
            <person name="Miller A.N."/>
            <person name="O'Donnell K."/>
            <person name="Stajich J.E."/>
            <person name="Bonito G."/>
        </authorList>
    </citation>
    <scope>NUCLEOTIDE SEQUENCE [LARGE SCALE GENOMIC DNA]</scope>
    <source>
        <strain evidence="2 3">AD045</strain>
    </source>
</reference>
<feature type="non-terminal residue" evidence="2">
    <location>
        <position position="125"/>
    </location>
</feature>
<dbReference type="Proteomes" id="UP001194696">
    <property type="component" value="Unassembled WGS sequence"/>
</dbReference>
<evidence type="ECO:0000256" key="1">
    <source>
        <dbReference type="SAM" id="MobiDB-lite"/>
    </source>
</evidence>
<gene>
    <name evidence="2" type="ORF">BGZ96_008151</name>
</gene>
<accession>A0ABQ7JZM2</accession>
<organism evidence="2 3">
    <name type="scientific">Linnemannia gamsii</name>
    <dbReference type="NCBI Taxonomy" id="64522"/>
    <lineage>
        <taxon>Eukaryota</taxon>
        <taxon>Fungi</taxon>
        <taxon>Fungi incertae sedis</taxon>
        <taxon>Mucoromycota</taxon>
        <taxon>Mortierellomycotina</taxon>
        <taxon>Mortierellomycetes</taxon>
        <taxon>Mortierellales</taxon>
        <taxon>Mortierellaceae</taxon>
        <taxon>Linnemannia</taxon>
    </lineage>
</organism>
<keyword evidence="3" id="KW-1185">Reference proteome</keyword>
<comment type="caution">
    <text evidence="2">The sequence shown here is derived from an EMBL/GenBank/DDBJ whole genome shotgun (WGS) entry which is preliminary data.</text>
</comment>
<dbReference type="EMBL" id="JAAAIM010000441">
    <property type="protein sequence ID" value="KAG0288007.1"/>
    <property type="molecule type" value="Genomic_DNA"/>
</dbReference>
<evidence type="ECO:0000313" key="3">
    <source>
        <dbReference type="Proteomes" id="UP001194696"/>
    </source>
</evidence>
<proteinExistence type="predicted"/>
<protein>
    <submittedName>
        <fullName evidence="2">Uncharacterized protein</fullName>
    </submittedName>
</protein>
<sequence length="125" mass="12957">MTTVSAQVLTQACISCTYDAAKILSPTCTISTFTSRTPASAMTPKEKACLCPLASSSTWLSRCSVTTQACSPTEANSIYNAYSENKDIICSDISSPPRSPSEDDSPGTNNPNTPVPPNNNAGGSG</sequence>
<evidence type="ECO:0000313" key="2">
    <source>
        <dbReference type="EMBL" id="KAG0288007.1"/>
    </source>
</evidence>